<evidence type="ECO:0000313" key="1">
    <source>
        <dbReference type="EMBL" id="VYT56818.1"/>
    </source>
</evidence>
<accession>A0A6N2XUM6</accession>
<gene>
    <name evidence="1" type="primary">rutC</name>
    <name evidence="1" type="ORF">CBLFYP116_05710</name>
</gene>
<dbReference type="AlphaFoldDB" id="A0A6N2XUM6"/>
<sequence length="118" mass="13509">MEIIRHDMCKHFARVTEYNGVLYFTGHIAAGKQPTMTEQMVALTHRLDELLEQFGSDKNHILYAKINIHDWSMFDEFNAVWDAWFDPGCMPARTTAQSVLTDGYLVEITLTAAKISNN</sequence>
<protein>
    <submittedName>
        <fullName evidence="1">Aminoacrylate peracid reductase RutC</fullName>
    </submittedName>
</protein>
<dbReference type="PANTHER" id="PTHR47328:SF1">
    <property type="entry name" value="RUTC FAMILY PROTEIN YOAB"/>
    <property type="match status" value="1"/>
</dbReference>
<dbReference type="InterPro" id="IPR035709">
    <property type="entry name" value="YoaB-like"/>
</dbReference>
<reference evidence="1" key="1">
    <citation type="submission" date="2019-11" db="EMBL/GenBank/DDBJ databases">
        <authorList>
            <person name="Feng L."/>
        </authorList>
    </citation>
    <scope>NUCLEOTIDE SEQUENCE</scope>
    <source>
        <strain evidence="1">CbolteaeLFYP116</strain>
    </source>
</reference>
<dbReference type="RefSeq" id="WP_002566326.1">
    <property type="nucleotide sequence ID" value="NZ_BAABZS010000001.1"/>
</dbReference>
<dbReference type="Pfam" id="PF01042">
    <property type="entry name" value="Ribonuc_L-PSP"/>
    <property type="match status" value="1"/>
</dbReference>
<dbReference type="InterPro" id="IPR035959">
    <property type="entry name" value="RutC-like_sf"/>
</dbReference>
<dbReference type="EMBL" id="CACRTF010000024">
    <property type="protein sequence ID" value="VYT56818.1"/>
    <property type="molecule type" value="Genomic_DNA"/>
</dbReference>
<dbReference type="SUPFAM" id="SSF55298">
    <property type="entry name" value="YjgF-like"/>
    <property type="match status" value="1"/>
</dbReference>
<dbReference type="InterPro" id="IPR006175">
    <property type="entry name" value="YjgF/YER057c/UK114"/>
</dbReference>
<proteinExistence type="predicted"/>
<name>A0A6N2XUM6_9FIRM</name>
<dbReference type="GeneID" id="23115524"/>
<dbReference type="PANTHER" id="PTHR47328">
    <property type="match status" value="1"/>
</dbReference>
<organism evidence="1">
    <name type="scientific">Enterocloster bolteae</name>
    <dbReference type="NCBI Taxonomy" id="208479"/>
    <lineage>
        <taxon>Bacteria</taxon>
        <taxon>Bacillati</taxon>
        <taxon>Bacillota</taxon>
        <taxon>Clostridia</taxon>
        <taxon>Lachnospirales</taxon>
        <taxon>Lachnospiraceae</taxon>
        <taxon>Enterocloster</taxon>
    </lineage>
</organism>
<dbReference type="Gene3D" id="3.30.1330.40">
    <property type="entry name" value="RutC-like"/>
    <property type="match status" value="1"/>
</dbReference>
<dbReference type="CDD" id="cd06150">
    <property type="entry name" value="YjgF_YER057c_UK114_like_2"/>
    <property type="match status" value="1"/>
</dbReference>
<dbReference type="KEGG" id="cbol:CGC65_01810"/>